<dbReference type="Proteomes" id="UP000799776">
    <property type="component" value="Unassembled WGS sequence"/>
</dbReference>
<feature type="region of interest" description="Disordered" evidence="1">
    <location>
        <begin position="1"/>
        <end position="261"/>
    </location>
</feature>
<evidence type="ECO:0000313" key="2">
    <source>
        <dbReference type="EMBL" id="KAF2084094.1"/>
    </source>
</evidence>
<dbReference type="EMBL" id="ML978746">
    <property type="protein sequence ID" value="KAF2084094.1"/>
    <property type="molecule type" value="Genomic_DNA"/>
</dbReference>
<protein>
    <submittedName>
        <fullName evidence="2">Uncharacterized protein</fullName>
    </submittedName>
</protein>
<gene>
    <name evidence="2" type="ORF">K490DRAFT_59896</name>
</gene>
<dbReference type="OrthoDB" id="5225441at2759"/>
<feature type="compositionally biased region" description="Polar residues" evidence="1">
    <location>
        <begin position="191"/>
        <end position="212"/>
    </location>
</feature>
<proteinExistence type="predicted"/>
<sequence>MSIFSKVKNAKKAASQHQHQKKDSSSSTTSTSTSGSSASSSTDSQDQQQPSAPKPYVHVPTHAARDAMVGAPSPYTPAEARARIAAETTKKALVRPASHQCLVSKADVGRRNVGEVKLPPRASITRTQSDLSIESVLRNQSPGQGNRNGQGRYERRSDPSLASSSEDGKKTSPYTYSPANDPAKTRERTYVSHQRTKTASFVKSPLSETVSGQEHDSVMGSSANSTHTVSSSSSKSHHGLEMKPHRRHSSTNTAAVPNNSSSYFPSFAPSTFAREPYAVQPPSSFTAAPIEQHTLPTVSEMRTPPQTPGTPGDLGGADGKARKKSWFGGRRRSSFAGTAAAVSAH</sequence>
<feature type="compositionally biased region" description="Basic and acidic residues" evidence="1">
    <location>
        <begin position="80"/>
        <end position="90"/>
    </location>
</feature>
<comment type="caution">
    <text evidence="2">The sequence shown here is derived from an EMBL/GenBank/DDBJ whole genome shotgun (WGS) entry which is preliminary data.</text>
</comment>
<feature type="compositionally biased region" description="Low complexity" evidence="1">
    <location>
        <begin position="221"/>
        <end position="234"/>
    </location>
</feature>
<organism evidence="2 3">
    <name type="scientific">Saccharata proteae CBS 121410</name>
    <dbReference type="NCBI Taxonomy" id="1314787"/>
    <lineage>
        <taxon>Eukaryota</taxon>
        <taxon>Fungi</taxon>
        <taxon>Dikarya</taxon>
        <taxon>Ascomycota</taxon>
        <taxon>Pezizomycotina</taxon>
        <taxon>Dothideomycetes</taxon>
        <taxon>Dothideomycetes incertae sedis</taxon>
        <taxon>Botryosphaeriales</taxon>
        <taxon>Saccharataceae</taxon>
        <taxon>Saccharata</taxon>
    </lineage>
</organism>
<reference evidence="2" key="1">
    <citation type="journal article" date="2020" name="Stud. Mycol.">
        <title>101 Dothideomycetes genomes: a test case for predicting lifestyles and emergence of pathogens.</title>
        <authorList>
            <person name="Haridas S."/>
            <person name="Albert R."/>
            <person name="Binder M."/>
            <person name="Bloem J."/>
            <person name="Labutti K."/>
            <person name="Salamov A."/>
            <person name="Andreopoulos B."/>
            <person name="Baker S."/>
            <person name="Barry K."/>
            <person name="Bills G."/>
            <person name="Bluhm B."/>
            <person name="Cannon C."/>
            <person name="Castanera R."/>
            <person name="Culley D."/>
            <person name="Daum C."/>
            <person name="Ezra D."/>
            <person name="Gonzalez J."/>
            <person name="Henrissat B."/>
            <person name="Kuo A."/>
            <person name="Liang C."/>
            <person name="Lipzen A."/>
            <person name="Lutzoni F."/>
            <person name="Magnuson J."/>
            <person name="Mondo S."/>
            <person name="Nolan M."/>
            <person name="Ohm R."/>
            <person name="Pangilinan J."/>
            <person name="Park H.-J."/>
            <person name="Ramirez L."/>
            <person name="Alfaro M."/>
            <person name="Sun H."/>
            <person name="Tritt A."/>
            <person name="Yoshinaga Y."/>
            <person name="Zwiers L.-H."/>
            <person name="Turgeon B."/>
            <person name="Goodwin S."/>
            <person name="Spatafora J."/>
            <person name="Crous P."/>
            <person name="Grigoriev I."/>
        </authorList>
    </citation>
    <scope>NUCLEOTIDE SEQUENCE</scope>
    <source>
        <strain evidence="2">CBS 121410</strain>
    </source>
</reference>
<keyword evidence="3" id="KW-1185">Reference proteome</keyword>
<feature type="compositionally biased region" description="Polar residues" evidence="1">
    <location>
        <begin position="250"/>
        <end position="261"/>
    </location>
</feature>
<accession>A0A9P4HQF9</accession>
<name>A0A9P4HQF9_9PEZI</name>
<evidence type="ECO:0000313" key="3">
    <source>
        <dbReference type="Proteomes" id="UP000799776"/>
    </source>
</evidence>
<feature type="compositionally biased region" description="Basic residues" evidence="1">
    <location>
        <begin position="321"/>
        <end position="333"/>
    </location>
</feature>
<feature type="region of interest" description="Disordered" evidence="1">
    <location>
        <begin position="295"/>
        <end position="345"/>
    </location>
</feature>
<dbReference type="AlphaFoldDB" id="A0A9P4HQF9"/>
<feature type="compositionally biased region" description="Low complexity" evidence="1">
    <location>
        <begin position="25"/>
        <end position="55"/>
    </location>
</feature>
<evidence type="ECO:0000256" key="1">
    <source>
        <dbReference type="SAM" id="MobiDB-lite"/>
    </source>
</evidence>
<feature type="compositionally biased region" description="Polar residues" evidence="1">
    <location>
        <begin position="124"/>
        <end position="149"/>
    </location>
</feature>